<dbReference type="RefSeq" id="YP_001686767.1">
    <property type="nucleotide sequence ID" value="NC_010342.1"/>
</dbReference>
<proteinExistence type="predicted"/>
<dbReference type="Proteomes" id="UP000001179">
    <property type="component" value="Segment"/>
</dbReference>
<organismHost>
    <name type="scientific">Vreelandella aquamarina</name>
    <dbReference type="NCBI Taxonomy" id="77097"/>
</organismHost>
<protein>
    <submittedName>
        <fullName evidence="2">Uncharacterized protein</fullName>
    </submittedName>
</protein>
<feature type="compositionally biased region" description="Basic and acidic residues" evidence="1">
    <location>
        <begin position="1"/>
        <end position="18"/>
    </location>
</feature>
<evidence type="ECO:0000313" key="2">
    <source>
        <dbReference type="EMBL" id="ABY90399.1"/>
    </source>
</evidence>
<organism evidence="2 3">
    <name type="scientific">Halomonas phage phiHAP-1 (isolate -/Gulf of Mexico/-/2001)</name>
    <name type="common">Bacteriophage phiHAP-1</name>
    <dbReference type="NCBI Taxonomy" id="1283337"/>
    <lineage>
        <taxon>Viruses</taxon>
        <taxon>Duplodnaviria</taxon>
        <taxon>Heunggongvirae</taxon>
        <taxon>Uroviricota</taxon>
        <taxon>Caudoviricetes</taxon>
        <taxon>Hapunavirus</taxon>
        <taxon>Hapunavirus HAP1</taxon>
    </lineage>
</organism>
<dbReference type="KEGG" id="vg:5912370"/>
<name>B0ZSH9_BPHA1</name>
<accession>B0ZSH9</accession>
<feature type="region of interest" description="Disordered" evidence="1">
    <location>
        <begin position="1"/>
        <end position="27"/>
    </location>
</feature>
<reference evidence="2 3" key="1">
    <citation type="journal article" date="2008" name="J. Virol.">
        <title>The temperate marine phage PhiHAP-1 of Halomonas aquamarina possesses a linear plasmid-like prophage genome.</title>
        <authorList>
            <person name="Mobberley J.M."/>
            <person name="Authement R.N."/>
            <person name="Segall A.M."/>
            <person name="Paul J.H."/>
        </authorList>
    </citation>
    <scope>NUCLEOTIDE SEQUENCE</scope>
</reference>
<keyword evidence="3" id="KW-1185">Reference proteome</keyword>
<dbReference type="EMBL" id="EU399241">
    <property type="protein sequence ID" value="ABY90399.1"/>
    <property type="molecule type" value="Genomic_DNA"/>
</dbReference>
<evidence type="ECO:0000313" key="3">
    <source>
        <dbReference type="Proteomes" id="UP000001179"/>
    </source>
</evidence>
<gene>
    <name evidence="2" type="ORF">HAPgp31</name>
</gene>
<dbReference type="GeneID" id="5912370"/>
<evidence type="ECO:0000256" key="1">
    <source>
        <dbReference type="SAM" id="MobiDB-lite"/>
    </source>
</evidence>
<sequence>MESYVEARDYHNPPDHAAKRAGASRAGRTLCRREHHPRLCIPQPAEAAGGGAMNTTISRVEKTLERQQARIQALEAALAPFAKAWEFRRPSGNGDAVARRLRQKRCLDGFYTARELGSERTLTLTGRHLKDAHDALKAKP</sequence>